<dbReference type="EMBL" id="CAGKOT010000031">
    <property type="protein sequence ID" value="CAB5373258.1"/>
    <property type="molecule type" value="Genomic_DNA"/>
</dbReference>
<sequence>MGNTFSGRKPFKIKRKKSVDGCSECHNSIRFIYVDTIKDANFSWLEGRRVSADDFFPIARQVEGIDRLGILMHDIYKYMLRGNTRTPLTSIRRCLHIGSGHNIWLIEMANDNREIQFEGFDIKTGNIDMNSLPENLTFTHGNIFENGLPYPDNYFDYVNVRSLLGWLPRDKISFVIEEIRRVTIPGGKLEMLETDVIIKNATEHYEEKLGKIWRDLCACKGYDPNNVIELDKFLERDFFGITNSKLSIPIGGFGGKVGELYAEAFICAVTTIASVMEEKLNMTDKAIKEYLSECIEKLNIAQAYTNIYLVTATKSFR</sequence>
<dbReference type="AlphaFoldDB" id="A0A2I1EDQ0"/>
<evidence type="ECO:0000313" key="2">
    <source>
        <dbReference type="EMBL" id="CAB5373258.1"/>
    </source>
</evidence>
<dbReference type="Pfam" id="PF08241">
    <property type="entry name" value="Methyltransf_11"/>
    <property type="match status" value="1"/>
</dbReference>
<proteinExistence type="predicted"/>
<dbReference type="GO" id="GO:0008757">
    <property type="term" value="F:S-adenosylmethionine-dependent methyltransferase activity"/>
    <property type="evidence" value="ECO:0007669"/>
    <property type="project" value="InterPro"/>
</dbReference>
<comment type="caution">
    <text evidence="3">The sequence shown here is derived from an EMBL/GenBank/DDBJ whole genome shotgun (WGS) entry which is preliminary data.</text>
</comment>
<name>A0A2I1EDQ0_9GLOM</name>
<protein>
    <recommendedName>
        <fullName evidence="1">Methyltransferase type 11 domain-containing protein</fullName>
    </recommendedName>
</protein>
<reference evidence="3 4" key="2">
    <citation type="submission" date="2017-10" db="EMBL/GenBank/DDBJ databases">
        <title>Genome analyses suggest a sexual origin of heterokaryosis in a supposedly ancient asexual fungus.</title>
        <authorList>
            <person name="Corradi N."/>
            <person name="Sedzielewska K."/>
            <person name="Noel J."/>
            <person name="Charron P."/>
            <person name="Farinelli L."/>
            <person name="Marton T."/>
            <person name="Kruger M."/>
            <person name="Pelin A."/>
            <person name="Brachmann A."/>
            <person name="Corradi N."/>
        </authorList>
    </citation>
    <scope>NUCLEOTIDE SEQUENCE [LARGE SCALE GENOMIC DNA]</scope>
    <source>
        <strain evidence="3 4">A1</strain>
    </source>
</reference>
<dbReference type="VEuPathDB" id="FungiDB:RhiirFUN_019976"/>
<dbReference type="InterPro" id="IPR013216">
    <property type="entry name" value="Methyltransf_11"/>
</dbReference>
<dbReference type="Proteomes" id="UP000232688">
    <property type="component" value="Unassembled WGS sequence"/>
</dbReference>
<reference evidence="3 4" key="1">
    <citation type="submission" date="2017-10" db="EMBL/GenBank/DDBJ databases">
        <title>Extensive intraspecific genome diversity in a model arbuscular mycorrhizal fungus.</title>
        <authorList>
            <person name="Chen E.C.H."/>
            <person name="Morin E."/>
            <person name="Baudet D."/>
            <person name="Noel J."/>
            <person name="Ndikumana S."/>
            <person name="Charron P."/>
            <person name="St-Onge C."/>
            <person name="Giorgi J."/>
            <person name="Grigoriev I.V."/>
            <person name="Roux C."/>
            <person name="Martin F.M."/>
            <person name="Corradi N."/>
        </authorList>
    </citation>
    <scope>NUCLEOTIDE SEQUENCE [LARGE SCALE GENOMIC DNA]</scope>
    <source>
        <strain evidence="3 4">A1</strain>
    </source>
</reference>
<dbReference type="InterPro" id="IPR029063">
    <property type="entry name" value="SAM-dependent_MTases_sf"/>
</dbReference>
<dbReference type="VEuPathDB" id="FungiDB:FUN_013547"/>
<dbReference type="Proteomes" id="UP000684084">
    <property type="component" value="Unassembled WGS sequence"/>
</dbReference>
<dbReference type="Gene3D" id="3.40.50.150">
    <property type="entry name" value="Vaccinia Virus protein VP39"/>
    <property type="match status" value="1"/>
</dbReference>
<reference evidence="2" key="3">
    <citation type="submission" date="2020-05" db="EMBL/GenBank/DDBJ databases">
        <authorList>
            <person name="Rincon C."/>
            <person name="Sanders R I."/>
            <person name="Robbins C."/>
            <person name="Chaturvedi A."/>
        </authorList>
    </citation>
    <scope>NUCLEOTIDE SEQUENCE</scope>
    <source>
        <strain evidence="2">CHB12</strain>
    </source>
</reference>
<accession>A0A2I1EDQ0</accession>
<dbReference type="SUPFAM" id="SSF53335">
    <property type="entry name" value="S-adenosyl-L-methionine-dependent methyltransferases"/>
    <property type="match status" value="1"/>
</dbReference>
<dbReference type="CDD" id="cd02440">
    <property type="entry name" value="AdoMet_MTases"/>
    <property type="match status" value="1"/>
</dbReference>
<organism evidence="3 4">
    <name type="scientific">Rhizophagus irregularis</name>
    <dbReference type="NCBI Taxonomy" id="588596"/>
    <lineage>
        <taxon>Eukaryota</taxon>
        <taxon>Fungi</taxon>
        <taxon>Fungi incertae sedis</taxon>
        <taxon>Mucoromycota</taxon>
        <taxon>Glomeromycotina</taxon>
        <taxon>Glomeromycetes</taxon>
        <taxon>Glomerales</taxon>
        <taxon>Glomeraceae</taxon>
        <taxon>Rhizophagus</taxon>
    </lineage>
</organism>
<evidence type="ECO:0000259" key="1">
    <source>
        <dbReference type="Pfam" id="PF08241"/>
    </source>
</evidence>
<evidence type="ECO:0000313" key="4">
    <source>
        <dbReference type="Proteomes" id="UP000232688"/>
    </source>
</evidence>
<gene>
    <name evidence="2" type="ORF">CHRIB12_LOCUS13958</name>
    <name evidence="3" type="ORF">RhiirA1_533216</name>
</gene>
<dbReference type="EMBL" id="LLXH01000259">
    <property type="protein sequence ID" value="PKC69782.1"/>
    <property type="molecule type" value="Genomic_DNA"/>
</dbReference>
<dbReference type="VEuPathDB" id="FungiDB:RhiirA1_533216"/>
<feature type="domain" description="Methyltransferase type 11" evidence="1">
    <location>
        <begin position="95"/>
        <end position="189"/>
    </location>
</feature>
<evidence type="ECO:0000313" key="3">
    <source>
        <dbReference type="EMBL" id="PKC69782.1"/>
    </source>
</evidence>
<dbReference type="OrthoDB" id="2013972at2759"/>